<organism evidence="2 3">
    <name type="scientific">Plantactinospora veratri</name>
    <dbReference type="NCBI Taxonomy" id="1436122"/>
    <lineage>
        <taxon>Bacteria</taxon>
        <taxon>Bacillati</taxon>
        <taxon>Actinomycetota</taxon>
        <taxon>Actinomycetes</taxon>
        <taxon>Micromonosporales</taxon>
        <taxon>Micromonosporaceae</taxon>
        <taxon>Plantactinospora</taxon>
    </lineage>
</organism>
<accession>A0ABU7SM39</accession>
<dbReference type="InterPro" id="IPR024385">
    <property type="entry name" value="DUF3854"/>
</dbReference>
<proteinExistence type="predicted"/>
<dbReference type="RefSeq" id="WP_331211048.1">
    <property type="nucleotide sequence ID" value="NZ_JAZGQL010000030.1"/>
</dbReference>
<evidence type="ECO:0000259" key="1">
    <source>
        <dbReference type="Pfam" id="PF12965"/>
    </source>
</evidence>
<dbReference type="SUPFAM" id="SSF52540">
    <property type="entry name" value="P-loop containing nucleoside triphosphate hydrolases"/>
    <property type="match status" value="1"/>
</dbReference>
<dbReference type="Gene3D" id="3.40.50.300">
    <property type="entry name" value="P-loop containing nucleotide triphosphate hydrolases"/>
    <property type="match status" value="1"/>
</dbReference>
<protein>
    <submittedName>
        <fullName evidence="2">AAA family ATPase</fullName>
    </submittedName>
</protein>
<keyword evidence="3" id="KW-1185">Reference proteome</keyword>
<dbReference type="InterPro" id="IPR027417">
    <property type="entry name" value="P-loop_NTPase"/>
</dbReference>
<name>A0ABU7SM39_9ACTN</name>
<dbReference type="Proteomes" id="UP001339911">
    <property type="component" value="Unassembled WGS sequence"/>
</dbReference>
<sequence length="571" mass="62429">MTKPSAPTAPRLNPTHLTELKASGIGPKTRKARGYRSVDKAEAMALGFRGVQARSGLLVPLYGPDGEPCQKQLKADKPFVGRDGKTWKYMTPSGSKIRIDFPPRVRRRIRRSSEPLLITEGVKKADAAASKGLACLGLTGVWCWRDKSGPLPEWRSVPLRGRDVYVAYDSDVMTNPKVHKALEALTAYLTKRGAGVRWVYLPPGADGGKVGLDDYLGTGHSTEELFRLAVRPGEDQTGGEYGRLGRILTRSDLARLPKPEPLIEGMISLRSYVLMIGRGDTNKTFVALGFACSVATGKPWLGRSVLVGAAPVIYVVGEGAYGIDDRIAAWEEANGTPVPPDMLTVLMKPASLSEEGFWEELTALAKRRGARLVVFDTLSSLAPDLDETADAPIITRRLSDLAAEIDGTTLMVHHTGWGAQDRARGGSQFEHNADEALVLQRIEDDDSHVVSLTRKKVKDGPSGQRIWLRRVELDPSCVMEETAEPQRVSAKKTTAEPSVENILSVLKEKGRLGFEDLRKQAIGHATKVGPLIKIGIEREYINTEKAGRVIYHSLTPAGLKHLEESKRVMVI</sequence>
<reference evidence="2 3" key="1">
    <citation type="submission" date="2024-01" db="EMBL/GenBank/DDBJ databases">
        <title>Genome insights into Plantactinospora veratri sp. nov.</title>
        <authorList>
            <person name="Wang L."/>
        </authorList>
    </citation>
    <scope>NUCLEOTIDE SEQUENCE [LARGE SCALE GENOMIC DNA]</scope>
    <source>
        <strain evidence="2 3">NEAU-FHS4</strain>
    </source>
</reference>
<feature type="domain" description="DUF3854" evidence="1">
    <location>
        <begin position="113"/>
        <end position="216"/>
    </location>
</feature>
<comment type="caution">
    <text evidence="2">The sequence shown here is derived from an EMBL/GenBank/DDBJ whole genome shotgun (WGS) entry which is preliminary data.</text>
</comment>
<evidence type="ECO:0000313" key="2">
    <source>
        <dbReference type="EMBL" id="MEE6311031.1"/>
    </source>
</evidence>
<gene>
    <name evidence="2" type="ORF">V1634_29755</name>
</gene>
<dbReference type="EMBL" id="JAZGQL010000030">
    <property type="protein sequence ID" value="MEE6311031.1"/>
    <property type="molecule type" value="Genomic_DNA"/>
</dbReference>
<evidence type="ECO:0000313" key="3">
    <source>
        <dbReference type="Proteomes" id="UP001339911"/>
    </source>
</evidence>
<dbReference type="Pfam" id="PF12965">
    <property type="entry name" value="DUF3854"/>
    <property type="match status" value="1"/>
</dbReference>
<dbReference type="Pfam" id="PF13481">
    <property type="entry name" value="AAA_25"/>
    <property type="match status" value="1"/>
</dbReference>